<proteinExistence type="predicted"/>
<dbReference type="Proteomes" id="UP000827976">
    <property type="component" value="Chromosome 6"/>
</dbReference>
<gene>
    <name evidence="1" type="ORF">IHE45_06G076400</name>
</gene>
<organism evidence="1 2">
    <name type="scientific">Dioscorea alata</name>
    <name type="common">Purple yam</name>
    <dbReference type="NCBI Taxonomy" id="55571"/>
    <lineage>
        <taxon>Eukaryota</taxon>
        <taxon>Viridiplantae</taxon>
        <taxon>Streptophyta</taxon>
        <taxon>Embryophyta</taxon>
        <taxon>Tracheophyta</taxon>
        <taxon>Spermatophyta</taxon>
        <taxon>Magnoliopsida</taxon>
        <taxon>Liliopsida</taxon>
        <taxon>Dioscoreales</taxon>
        <taxon>Dioscoreaceae</taxon>
        <taxon>Dioscorea</taxon>
    </lineage>
</organism>
<comment type="caution">
    <text evidence="1">The sequence shown here is derived from an EMBL/GenBank/DDBJ whole genome shotgun (WGS) entry which is preliminary data.</text>
</comment>
<dbReference type="EMBL" id="CM037016">
    <property type="protein sequence ID" value="KAH7679709.1"/>
    <property type="molecule type" value="Genomic_DNA"/>
</dbReference>
<accession>A0ACB7VY86</accession>
<protein>
    <submittedName>
        <fullName evidence="1">Methyl-accepting chemotaxis protein (MCP) signaling domain-containing protein</fullName>
    </submittedName>
</protein>
<evidence type="ECO:0000313" key="1">
    <source>
        <dbReference type="EMBL" id="KAH7679709.1"/>
    </source>
</evidence>
<name>A0ACB7VY86_DIOAL</name>
<sequence length="190" mass="20863">MAQTLLPPLNLYNMKLFSSNNSRSQPRVVSIRKLRSLVLQASKDDMGPVNSDVSHASSSNPLFSLIKPPTWLIWLMGGSSVVPSVSFYKKIRKAQDRLEATIDEVAETVENVAEKVEKIACEMAESLPEGTLKEIVLTVEKTADIIDKGAEKTENLINKLDDIEAKVDAFVDSSTKGEAASKEGDERKQA</sequence>
<reference evidence="2" key="1">
    <citation type="journal article" date="2022" name="Nat. Commun.">
        <title>Chromosome evolution and the genetic basis of agronomically important traits in greater yam.</title>
        <authorList>
            <person name="Bredeson J.V."/>
            <person name="Lyons J.B."/>
            <person name="Oniyinde I.O."/>
            <person name="Okereke N.R."/>
            <person name="Kolade O."/>
            <person name="Nnabue I."/>
            <person name="Nwadili C.O."/>
            <person name="Hribova E."/>
            <person name="Parker M."/>
            <person name="Nwogha J."/>
            <person name="Shu S."/>
            <person name="Carlson J."/>
            <person name="Kariba R."/>
            <person name="Muthemba S."/>
            <person name="Knop K."/>
            <person name="Barton G.J."/>
            <person name="Sherwood A.V."/>
            <person name="Lopez-Montes A."/>
            <person name="Asiedu R."/>
            <person name="Jamnadass R."/>
            <person name="Muchugi A."/>
            <person name="Goodstein D."/>
            <person name="Egesi C.N."/>
            <person name="Featherston J."/>
            <person name="Asfaw A."/>
            <person name="Simpson G.G."/>
            <person name="Dolezel J."/>
            <person name="Hendre P.S."/>
            <person name="Van Deynze A."/>
            <person name="Kumar P.L."/>
            <person name="Obidiegwu J.E."/>
            <person name="Bhattacharjee R."/>
            <person name="Rokhsar D.S."/>
        </authorList>
    </citation>
    <scope>NUCLEOTIDE SEQUENCE [LARGE SCALE GENOMIC DNA]</scope>
    <source>
        <strain evidence="2">cv. TDa95/00328</strain>
    </source>
</reference>
<keyword evidence="2" id="KW-1185">Reference proteome</keyword>
<evidence type="ECO:0000313" key="2">
    <source>
        <dbReference type="Proteomes" id="UP000827976"/>
    </source>
</evidence>